<dbReference type="PANTHER" id="PTHR12952">
    <property type="entry name" value="SYS1"/>
    <property type="match status" value="1"/>
</dbReference>
<protein>
    <recommendedName>
        <fullName evidence="12">Protein SYS1 homolog</fullName>
    </recommendedName>
</protein>
<dbReference type="Pfam" id="PF09801">
    <property type="entry name" value="SYS1"/>
    <property type="match status" value="1"/>
</dbReference>
<keyword evidence="3" id="KW-0813">Transport</keyword>
<comment type="similarity">
    <text evidence="2">Belongs to the SYS1 family.</text>
</comment>
<keyword evidence="11" id="KW-1185">Reference proteome</keyword>
<organism evidence="10 11">
    <name type="scientific">Triparma strigata</name>
    <dbReference type="NCBI Taxonomy" id="1606541"/>
    <lineage>
        <taxon>Eukaryota</taxon>
        <taxon>Sar</taxon>
        <taxon>Stramenopiles</taxon>
        <taxon>Ochrophyta</taxon>
        <taxon>Bolidophyceae</taxon>
        <taxon>Parmales</taxon>
        <taxon>Triparmaceae</taxon>
        <taxon>Triparma</taxon>
    </lineage>
</organism>
<keyword evidence="8 9" id="KW-0472">Membrane</keyword>
<dbReference type="GO" id="GO:0000139">
    <property type="term" value="C:Golgi membrane"/>
    <property type="evidence" value="ECO:0007669"/>
    <property type="project" value="UniProtKB-SubCell"/>
</dbReference>
<dbReference type="GO" id="GO:0005829">
    <property type="term" value="C:cytosol"/>
    <property type="evidence" value="ECO:0007669"/>
    <property type="project" value="GOC"/>
</dbReference>
<feature type="transmembrane region" description="Helical" evidence="9">
    <location>
        <begin position="92"/>
        <end position="112"/>
    </location>
</feature>
<keyword evidence="5" id="KW-0653">Protein transport</keyword>
<feature type="transmembrane region" description="Helical" evidence="9">
    <location>
        <begin position="63"/>
        <end position="85"/>
    </location>
</feature>
<sequence length="150" mass="16930">MPSASNKPARDFHPRLIVLQIIALQCYHYIVLSFLYILSHLLTATPLTLSLLFAPLSMTSVTSWMSGLTHVLGYLGTSTGLVLVIEKSKKCLDFAVTVFLVHFCFCCIHSGFPNTWEWWVFNVFGVICCVCLGEYMCSWREMKEIPSLLG</sequence>
<dbReference type="Proteomes" id="UP001165085">
    <property type="component" value="Unassembled WGS sequence"/>
</dbReference>
<evidence type="ECO:0000256" key="8">
    <source>
        <dbReference type="ARBA" id="ARBA00023136"/>
    </source>
</evidence>
<evidence type="ECO:0000256" key="5">
    <source>
        <dbReference type="ARBA" id="ARBA00022927"/>
    </source>
</evidence>
<name>A0A9W7BC27_9STRA</name>
<dbReference type="GO" id="GO:0034067">
    <property type="term" value="P:protein localization to Golgi apparatus"/>
    <property type="evidence" value="ECO:0007669"/>
    <property type="project" value="TreeGrafter"/>
</dbReference>
<comment type="caution">
    <text evidence="10">The sequence shown here is derived from an EMBL/GenBank/DDBJ whole genome shotgun (WGS) entry which is preliminary data.</text>
</comment>
<evidence type="ECO:0000313" key="10">
    <source>
        <dbReference type="EMBL" id="GMH83410.1"/>
    </source>
</evidence>
<dbReference type="AlphaFoldDB" id="A0A9W7BC27"/>
<dbReference type="GO" id="GO:0006895">
    <property type="term" value="P:Golgi to endosome transport"/>
    <property type="evidence" value="ECO:0007669"/>
    <property type="project" value="TreeGrafter"/>
</dbReference>
<feature type="transmembrane region" description="Helical" evidence="9">
    <location>
        <begin position="118"/>
        <end position="137"/>
    </location>
</feature>
<dbReference type="InterPro" id="IPR019185">
    <property type="entry name" value="Integral_membrane_SYS1-rel"/>
</dbReference>
<proteinExistence type="inferred from homology"/>
<dbReference type="GO" id="GO:0005802">
    <property type="term" value="C:trans-Golgi network"/>
    <property type="evidence" value="ECO:0007669"/>
    <property type="project" value="TreeGrafter"/>
</dbReference>
<accession>A0A9W7BC27</accession>
<evidence type="ECO:0008006" key="12">
    <source>
        <dbReference type="Google" id="ProtNLM"/>
    </source>
</evidence>
<dbReference type="GO" id="GO:0043001">
    <property type="term" value="P:Golgi to plasma membrane protein transport"/>
    <property type="evidence" value="ECO:0007669"/>
    <property type="project" value="TreeGrafter"/>
</dbReference>
<dbReference type="EMBL" id="BRXY01000281">
    <property type="protein sequence ID" value="GMH83410.1"/>
    <property type="molecule type" value="Genomic_DNA"/>
</dbReference>
<keyword evidence="7" id="KW-0333">Golgi apparatus</keyword>
<evidence type="ECO:0000256" key="1">
    <source>
        <dbReference type="ARBA" id="ARBA00004653"/>
    </source>
</evidence>
<feature type="transmembrane region" description="Helical" evidence="9">
    <location>
        <begin position="21"/>
        <end position="43"/>
    </location>
</feature>
<comment type="subcellular location">
    <subcellularLocation>
        <location evidence="1">Golgi apparatus membrane</location>
        <topology evidence="1">Multi-pass membrane protein</topology>
    </subcellularLocation>
</comment>
<evidence type="ECO:0000256" key="4">
    <source>
        <dbReference type="ARBA" id="ARBA00022692"/>
    </source>
</evidence>
<evidence type="ECO:0000313" key="11">
    <source>
        <dbReference type="Proteomes" id="UP001165085"/>
    </source>
</evidence>
<dbReference type="PANTHER" id="PTHR12952:SF0">
    <property type="entry name" value="PROTEIN SYS1 HOMOLOG"/>
    <property type="match status" value="1"/>
</dbReference>
<evidence type="ECO:0000256" key="3">
    <source>
        <dbReference type="ARBA" id="ARBA00022448"/>
    </source>
</evidence>
<evidence type="ECO:0000256" key="6">
    <source>
        <dbReference type="ARBA" id="ARBA00022989"/>
    </source>
</evidence>
<keyword evidence="6 9" id="KW-1133">Transmembrane helix</keyword>
<dbReference type="OrthoDB" id="542931at2759"/>
<evidence type="ECO:0000256" key="2">
    <source>
        <dbReference type="ARBA" id="ARBA00008160"/>
    </source>
</evidence>
<evidence type="ECO:0000256" key="7">
    <source>
        <dbReference type="ARBA" id="ARBA00023034"/>
    </source>
</evidence>
<evidence type="ECO:0000256" key="9">
    <source>
        <dbReference type="SAM" id="Phobius"/>
    </source>
</evidence>
<gene>
    <name evidence="10" type="ORF">TrST_g428</name>
</gene>
<reference evidence="11" key="1">
    <citation type="journal article" date="2023" name="Commun. Biol.">
        <title>Genome analysis of Parmales, the sister group of diatoms, reveals the evolutionary specialization of diatoms from phago-mixotrophs to photoautotrophs.</title>
        <authorList>
            <person name="Ban H."/>
            <person name="Sato S."/>
            <person name="Yoshikawa S."/>
            <person name="Yamada K."/>
            <person name="Nakamura Y."/>
            <person name="Ichinomiya M."/>
            <person name="Sato N."/>
            <person name="Blanc-Mathieu R."/>
            <person name="Endo H."/>
            <person name="Kuwata A."/>
            <person name="Ogata H."/>
        </authorList>
    </citation>
    <scope>NUCLEOTIDE SEQUENCE [LARGE SCALE GENOMIC DNA]</scope>
    <source>
        <strain evidence="11">NIES 3701</strain>
    </source>
</reference>
<keyword evidence="4 9" id="KW-0812">Transmembrane</keyword>